<dbReference type="RefSeq" id="WP_066145329.1">
    <property type="nucleotide sequence ID" value="NZ_CBCSGM010000006.1"/>
</dbReference>
<evidence type="ECO:0000259" key="1">
    <source>
        <dbReference type="Pfam" id="PF01935"/>
    </source>
</evidence>
<reference evidence="2 3" key="1">
    <citation type="submission" date="2018-06" db="EMBL/GenBank/DDBJ databases">
        <authorList>
            <consortium name="Pathogen Informatics"/>
            <person name="Doyle S."/>
        </authorList>
    </citation>
    <scope>NUCLEOTIDE SEQUENCE [LARGE SCALE GENOMIC DNA]</scope>
    <source>
        <strain evidence="2 3">NCTC4824</strain>
    </source>
</reference>
<keyword evidence="3" id="KW-1185">Reference proteome</keyword>
<dbReference type="InterPro" id="IPR008571">
    <property type="entry name" value="HerA-like"/>
</dbReference>
<dbReference type="PANTHER" id="PTHR42957:SF1">
    <property type="entry name" value="HELICASE MJ1565-RELATED"/>
    <property type="match status" value="1"/>
</dbReference>
<dbReference type="InterPro" id="IPR027417">
    <property type="entry name" value="P-loop_NTPase"/>
</dbReference>
<dbReference type="EMBL" id="LS483476">
    <property type="protein sequence ID" value="SQI51343.1"/>
    <property type="molecule type" value="Genomic_DNA"/>
</dbReference>
<sequence>MIKHSKRLGVIVGVEGDVSQVGMYHMSNDADFIWYGDVLTGPKIGAFLTINQNEVKIIATVSTEKIIDQQNTIRSTEFDNRYTKNSINRIITLKVKGVICGDKFEVTSQYVPMIGNEVTLTTKEELRIIYAIDSTESTLTIGESILERQPIKLSINNFFASHIGIFGNTGSGKSNTLHKLYLELFRSEYFQQITQKSQFFIIDFNGEYTGSDMFGVKNEHKEIFEINTRNEGQGRKLPVKKDYLFDADILAILFDARPATQVPFLRTALKTYKEKVQDVDSFAKLEIGLLISIIRGTKSVAGDALDNWISAAESLGVEKSYFQGLEDNLIKNHFGNLEIKSATGVMILENGQITQQGKEELKLDDLNRELTALFNSATPIQRLNYFLQFQKVYVSAWKSANIEHINPLFNRIRTSFDSLEKVIEVYDDISGKYKTMNIISLVHANQEITRLIPMLISKMIYDEHRFKVAGQSINQTRHLIIDEAHNILNAEYRNNGDDWQDYRLSVFEEIIKEGRKFGCFLTLASQRPADISPTILSQTHNYLIHRLVNEKDLRMLENTMPTLDKSSYQMIPSLGKGEVIITGNAMQVPVFVKIPKEENIRPNSDDVLLTNLWGDLSDFTETIEESVKISI</sequence>
<proteinExistence type="predicted"/>
<gene>
    <name evidence="2" type="ORF">NCTC4824_00188</name>
</gene>
<evidence type="ECO:0000313" key="2">
    <source>
        <dbReference type="EMBL" id="SQI51343.1"/>
    </source>
</evidence>
<dbReference type="PANTHER" id="PTHR42957">
    <property type="entry name" value="HELICASE MJ1565-RELATED"/>
    <property type="match status" value="1"/>
</dbReference>
<dbReference type="Pfam" id="PF01935">
    <property type="entry name" value="DUF87"/>
    <property type="match status" value="1"/>
</dbReference>
<feature type="domain" description="Helicase HerA central" evidence="1">
    <location>
        <begin position="141"/>
        <end position="279"/>
    </location>
</feature>
<dbReference type="SUPFAM" id="SSF52540">
    <property type="entry name" value="P-loop containing nucleoside triphosphate hydrolases"/>
    <property type="match status" value="1"/>
</dbReference>
<accession>A0A2X4VK60</accession>
<dbReference type="KEGG" id="blen:NCTC4824_00188"/>
<protein>
    <submittedName>
        <fullName evidence="2">Type IV secretory pathway, VirB4 components</fullName>
    </submittedName>
</protein>
<name>A0A2X4VK60_LEDLE</name>
<dbReference type="STRING" id="1348624.GCA_001591545_03570"/>
<dbReference type="Proteomes" id="UP000249134">
    <property type="component" value="Chromosome 1"/>
</dbReference>
<evidence type="ECO:0000313" key="3">
    <source>
        <dbReference type="Proteomes" id="UP000249134"/>
    </source>
</evidence>
<dbReference type="InterPro" id="IPR002789">
    <property type="entry name" value="HerA_central"/>
</dbReference>
<dbReference type="Gene3D" id="3.40.50.300">
    <property type="entry name" value="P-loop containing nucleotide triphosphate hydrolases"/>
    <property type="match status" value="2"/>
</dbReference>
<organism evidence="2 3">
    <name type="scientific">Lederbergia lenta</name>
    <name type="common">Bacillus lentus</name>
    <dbReference type="NCBI Taxonomy" id="1467"/>
    <lineage>
        <taxon>Bacteria</taxon>
        <taxon>Bacillati</taxon>
        <taxon>Bacillota</taxon>
        <taxon>Bacilli</taxon>
        <taxon>Bacillales</taxon>
        <taxon>Bacillaceae</taxon>
        <taxon>Lederbergia</taxon>
    </lineage>
</organism>
<dbReference type="AlphaFoldDB" id="A0A2X4VK60"/>